<organism evidence="2 3">
    <name type="scientific">Rotaria magnacalcarata</name>
    <dbReference type="NCBI Taxonomy" id="392030"/>
    <lineage>
        <taxon>Eukaryota</taxon>
        <taxon>Metazoa</taxon>
        <taxon>Spiralia</taxon>
        <taxon>Gnathifera</taxon>
        <taxon>Rotifera</taxon>
        <taxon>Eurotatoria</taxon>
        <taxon>Bdelloidea</taxon>
        <taxon>Philodinida</taxon>
        <taxon>Philodinidae</taxon>
        <taxon>Rotaria</taxon>
    </lineage>
</organism>
<name>A0A8S2TPF2_9BILA</name>
<evidence type="ECO:0000313" key="1">
    <source>
        <dbReference type="EMBL" id="CAF4195079.1"/>
    </source>
</evidence>
<dbReference type="Proteomes" id="UP000676336">
    <property type="component" value="Unassembled WGS sequence"/>
</dbReference>
<gene>
    <name evidence="1" type="ORF">BYL167_LOCUS23409</name>
    <name evidence="2" type="ORF">SMN809_LOCUS26113</name>
</gene>
<feature type="non-terminal residue" evidence="2">
    <location>
        <position position="1"/>
    </location>
</feature>
<proteinExistence type="predicted"/>
<dbReference type="AlphaFoldDB" id="A0A8S2TPF2"/>
<sequence length="46" mass="5117">HPVNNNTITTTLEIAIINISINQLPLGVDLPDVFEGFIKAWRISVE</sequence>
<evidence type="ECO:0000313" key="3">
    <source>
        <dbReference type="Proteomes" id="UP000676336"/>
    </source>
</evidence>
<reference evidence="2" key="1">
    <citation type="submission" date="2021-02" db="EMBL/GenBank/DDBJ databases">
        <authorList>
            <person name="Nowell W R."/>
        </authorList>
    </citation>
    <scope>NUCLEOTIDE SEQUENCE</scope>
</reference>
<dbReference type="Proteomes" id="UP000681967">
    <property type="component" value="Unassembled WGS sequence"/>
</dbReference>
<comment type="caution">
    <text evidence="2">The sequence shown here is derived from an EMBL/GenBank/DDBJ whole genome shotgun (WGS) entry which is preliminary data.</text>
</comment>
<dbReference type="EMBL" id="CAJOBH010016713">
    <property type="protein sequence ID" value="CAF4195079.1"/>
    <property type="molecule type" value="Genomic_DNA"/>
</dbReference>
<accession>A0A8S2TPF2</accession>
<dbReference type="EMBL" id="CAJOBI010036239">
    <property type="protein sequence ID" value="CAF4301157.1"/>
    <property type="molecule type" value="Genomic_DNA"/>
</dbReference>
<protein>
    <submittedName>
        <fullName evidence="2">Uncharacterized protein</fullName>
    </submittedName>
</protein>
<evidence type="ECO:0000313" key="2">
    <source>
        <dbReference type="EMBL" id="CAF4301157.1"/>
    </source>
</evidence>